<dbReference type="InterPro" id="IPR032791">
    <property type="entry name" value="YhfZ_C"/>
</dbReference>
<dbReference type="HOGENOM" id="CLU_073294_1_0_11"/>
<evidence type="ECO:0000259" key="1">
    <source>
        <dbReference type="Pfam" id="PF14503"/>
    </source>
</evidence>
<dbReference type="PATRIC" id="fig|1068978.7.peg.5010"/>
<reference evidence="2 3" key="1">
    <citation type="submission" date="2014-07" db="EMBL/GenBank/DDBJ databases">
        <title>Whole Genome Sequence of the Amycolatopsis methanolica 239.</title>
        <authorList>
            <person name="Tang B."/>
        </authorList>
    </citation>
    <scope>NUCLEOTIDE SEQUENCE [LARGE SCALE GENOMIC DNA]</scope>
    <source>
        <strain evidence="2 3">239</strain>
    </source>
</reference>
<keyword evidence="3" id="KW-1185">Reference proteome</keyword>
<evidence type="ECO:0000313" key="3">
    <source>
        <dbReference type="Proteomes" id="UP000062973"/>
    </source>
</evidence>
<protein>
    <recommendedName>
        <fullName evidence="1">Uncharacterized protein YhfZ C-terminal domain-containing protein</fullName>
    </recommendedName>
</protein>
<name>A0A076MV50_AMYME</name>
<dbReference type="Gene3D" id="1.10.10.10">
    <property type="entry name" value="Winged helix-like DNA-binding domain superfamily/Winged helix DNA-binding domain"/>
    <property type="match status" value="1"/>
</dbReference>
<dbReference type="Pfam" id="PF14503">
    <property type="entry name" value="YhfZ_C"/>
    <property type="match status" value="1"/>
</dbReference>
<evidence type="ECO:0000313" key="2">
    <source>
        <dbReference type="EMBL" id="AIJ24753.1"/>
    </source>
</evidence>
<dbReference type="SUPFAM" id="SSF53850">
    <property type="entry name" value="Periplasmic binding protein-like II"/>
    <property type="match status" value="1"/>
</dbReference>
<feature type="domain" description="Uncharacterised protein YhfZ C-terminal" evidence="1">
    <location>
        <begin position="84"/>
        <end position="294"/>
    </location>
</feature>
<dbReference type="STRING" id="1068978.AMETH_4661"/>
<gene>
    <name evidence="2" type="ORF">AMETH_4661</name>
</gene>
<proteinExistence type="predicted"/>
<dbReference type="InterPro" id="IPR036388">
    <property type="entry name" value="WH-like_DNA-bd_sf"/>
</dbReference>
<sequence>MNDRIRPAASDRPLPRVLRAVVIDALQLGVGERLPTNAHYARTVGGTAGTIQRAMATLAEQGAVTTTSHGARGRAVESIDLGRAWALAGLPPVRLLLPPGGPEEVELLSEALTDDLTVAGIPHTVRHQRGGSRRLDSIADDRADVAVVSAGVLEAAARRLGDVHVRQLAPGTYYGRGRLVSVRRAAELAVVPQRVAIDWDSPDHVALTEASYPRAAGYTYVGHRFPDVPAAVLRGDVDAGVWHRSHTLIPLDLAGLACVPLPDRAEVVWSEISAAALVGSARRQELTSVFRAILTDPRWNPDTPTGK</sequence>
<dbReference type="eggNOG" id="COG3221">
    <property type="taxonomic scope" value="Bacteria"/>
</dbReference>
<dbReference type="OrthoDB" id="147067at2"/>
<dbReference type="KEGG" id="amq:AMETH_4661"/>
<organism evidence="2 3">
    <name type="scientific">Amycolatopsis methanolica 239</name>
    <dbReference type="NCBI Taxonomy" id="1068978"/>
    <lineage>
        <taxon>Bacteria</taxon>
        <taxon>Bacillati</taxon>
        <taxon>Actinomycetota</taxon>
        <taxon>Actinomycetes</taxon>
        <taxon>Pseudonocardiales</taxon>
        <taxon>Pseudonocardiaceae</taxon>
        <taxon>Amycolatopsis</taxon>
        <taxon>Amycolatopsis methanolica group</taxon>
    </lineage>
</organism>
<dbReference type="Proteomes" id="UP000062973">
    <property type="component" value="Chromosome"/>
</dbReference>
<dbReference type="Gene3D" id="3.40.190.10">
    <property type="entry name" value="Periplasmic binding protein-like II"/>
    <property type="match status" value="2"/>
</dbReference>
<dbReference type="RefSeq" id="WP_017983585.1">
    <property type="nucleotide sequence ID" value="NZ_AQUL01000001.1"/>
</dbReference>
<dbReference type="EMBL" id="CP009110">
    <property type="protein sequence ID" value="AIJ24753.1"/>
    <property type="molecule type" value="Genomic_DNA"/>
</dbReference>
<accession>A0A076MV50</accession>
<dbReference type="AlphaFoldDB" id="A0A076MV50"/>